<dbReference type="InParanoid" id="A0A067QFJ8"/>
<proteinExistence type="inferred from homology"/>
<dbReference type="Gene3D" id="1.20.1560.10">
    <property type="entry name" value="ABC transporter type 1, transmembrane domain"/>
    <property type="match status" value="1"/>
</dbReference>
<evidence type="ECO:0000256" key="7">
    <source>
        <dbReference type="ARBA" id="ARBA00022989"/>
    </source>
</evidence>
<evidence type="ECO:0000256" key="4">
    <source>
        <dbReference type="ARBA" id="ARBA00022692"/>
    </source>
</evidence>
<keyword evidence="8 9" id="KW-0472">Membrane</keyword>
<accession>A0A067QFJ8</accession>
<dbReference type="PANTHER" id="PTHR24223">
    <property type="entry name" value="ATP-BINDING CASSETTE SUB-FAMILY C"/>
    <property type="match status" value="1"/>
</dbReference>
<dbReference type="GO" id="GO:0016020">
    <property type="term" value="C:membrane"/>
    <property type="evidence" value="ECO:0007669"/>
    <property type="project" value="UniProtKB-SubCell"/>
</dbReference>
<dbReference type="eggNOG" id="KOG0054">
    <property type="taxonomic scope" value="Eukaryota"/>
</dbReference>
<dbReference type="PANTHER" id="PTHR24223:SF456">
    <property type="entry name" value="MULTIDRUG RESISTANCE-ASSOCIATED PROTEIN LETHAL(2)03659"/>
    <property type="match status" value="1"/>
</dbReference>
<name>A0A067QFJ8_ZOONE</name>
<evidence type="ECO:0000256" key="6">
    <source>
        <dbReference type="ARBA" id="ARBA00022840"/>
    </source>
</evidence>
<comment type="subcellular location">
    <subcellularLocation>
        <location evidence="1">Membrane</location>
        <topology evidence="1">Multi-pass membrane protein</topology>
    </subcellularLocation>
</comment>
<organism evidence="11 12">
    <name type="scientific">Zootermopsis nevadensis</name>
    <name type="common">Dampwood termite</name>
    <dbReference type="NCBI Taxonomy" id="136037"/>
    <lineage>
        <taxon>Eukaryota</taxon>
        <taxon>Metazoa</taxon>
        <taxon>Ecdysozoa</taxon>
        <taxon>Arthropoda</taxon>
        <taxon>Hexapoda</taxon>
        <taxon>Insecta</taxon>
        <taxon>Pterygota</taxon>
        <taxon>Neoptera</taxon>
        <taxon>Polyneoptera</taxon>
        <taxon>Dictyoptera</taxon>
        <taxon>Blattodea</taxon>
        <taxon>Blattoidea</taxon>
        <taxon>Termitoidae</taxon>
        <taxon>Termopsidae</taxon>
        <taxon>Zootermopsis</taxon>
    </lineage>
</organism>
<dbReference type="InterPro" id="IPR050173">
    <property type="entry name" value="ABC_transporter_C-like"/>
</dbReference>
<evidence type="ECO:0000313" key="12">
    <source>
        <dbReference type="Proteomes" id="UP000027135"/>
    </source>
</evidence>
<keyword evidence="7 9" id="KW-1133">Transmembrane helix</keyword>
<gene>
    <name evidence="11" type="ORF">L798_04753</name>
</gene>
<dbReference type="AlphaFoldDB" id="A0A067QFJ8"/>
<evidence type="ECO:0000313" key="11">
    <source>
        <dbReference type="EMBL" id="KDR05000.1"/>
    </source>
</evidence>
<keyword evidence="3" id="KW-0813">Transport</keyword>
<feature type="transmembrane region" description="Helical" evidence="9">
    <location>
        <begin position="140"/>
        <end position="160"/>
    </location>
</feature>
<protein>
    <submittedName>
        <fullName evidence="11">Multidrug resistance-associated protein 4</fullName>
    </submittedName>
</protein>
<evidence type="ECO:0000256" key="2">
    <source>
        <dbReference type="ARBA" id="ARBA00009726"/>
    </source>
</evidence>
<keyword evidence="5" id="KW-0547">Nucleotide-binding</keyword>
<comment type="similarity">
    <text evidence="2">Belongs to the ABC transporter superfamily. ABCC family. Conjugate transporter (TC 3.A.1.208) subfamily.</text>
</comment>
<dbReference type="GO" id="GO:0005524">
    <property type="term" value="F:ATP binding"/>
    <property type="evidence" value="ECO:0007669"/>
    <property type="project" value="UniProtKB-KW"/>
</dbReference>
<evidence type="ECO:0000256" key="3">
    <source>
        <dbReference type="ARBA" id="ARBA00022448"/>
    </source>
</evidence>
<dbReference type="InterPro" id="IPR036640">
    <property type="entry name" value="ABC1_TM_sf"/>
</dbReference>
<dbReference type="EMBL" id="KK853614">
    <property type="protein sequence ID" value="KDR05000.1"/>
    <property type="molecule type" value="Genomic_DNA"/>
</dbReference>
<feature type="non-terminal residue" evidence="11">
    <location>
        <position position="284"/>
    </location>
</feature>
<keyword evidence="12" id="KW-1185">Reference proteome</keyword>
<evidence type="ECO:0000256" key="8">
    <source>
        <dbReference type="ARBA" id="ARBA00023136"/>
    </source>
</evidence>
<dbReference type="PROSITE" id="PS50929">
    <property type="entry name" value="ABC_TM1F"/>
    <property type="match status" value="1"/>
</dbReference>
<reference evidence="11 12" key="1">
    <citation type="journal article" date="2014" name="Nat. Commun.">
        <title>Molecular traces of alternative social organization in a termite genome.</title>
        <authorList>
            <person name="Terrapon N."/>
            <person name="Li C."/>
            <person name="Robertson H.M."/>
            <person name="Ji L."/>
            <person name="Meng X."/>
            <person name="Booth W."/>
            <person name="Chen Z."/>
            <person name="Childers C.P."/>
            <person name="Glastad K.M."/>
            <person name="Gokhale K."/>
            <person name="Gowin J."/>
            <person name="Gronenberg W."/>
            <person name="Hermansen R.A."/>
            <person name="Hu H."/>
            <person name="Hunt B.G."/>
            <person name="Huylmans A.K."/>
            <person name="Khalil S.M."/>
            <person name="Mitchell R.D."/>
            <person name="Munoz-Torres M.C."/>
            <person name="Mustard J.A."/>
            <person name="Pan H."/>
            <person name="Reese J.T."/>
            <person name="Scharf M.E."/>
            <person name="Sun F."/>
            <person name="Vogel H."/>
            <person name="Xiao J."/>
            <person name="Yang W."/>
            <person name="Yang Z."/>
            <person name="Yang Z."/>
            <person name="Zhou J."/>
            <person name="Zhu J."/>
            <person name="Brent C.S."/>
            <person name="Elsik C.G."/>
            <person name="Goodisman M.A."/>
            <person name="Liberles D.A."/>
            <person name="Roe R.M."/>
            <person name="Vargo E.L."/>
            <person name="Vilcinskas A."/>
            <person name="Wang J."/>
            <person name="Bornberg-Bauer E."/>
            <person name="Korb J."/>
            <person name="Zhang G."/>
            <person name="Liebig J."/>
        </authorList>
    </citation>
    <scope>NUCLEOTIDE SEQUENCE [LARGE SCALE GENOMIC DNA]</scope>
    <source>
        <tissue evidence="11">Whole organism</tissue>
    </source>
</reference>
<feature type="transmembrane region" description="Helical" evidence="9">
    <location>
        <begin position="107"/>
        <end position="128"/>
    </location>
</feature>
<feature type="domain" description="ABC transmembrane type-1" evidence="10">
    <location>
        <begin position="59"/>
        <end position="135"/>
    </location>
</feature>
<dbReference type="InterPro" id="IPR011527">
    <property type="entry name" value="ABC1_TM_dom"/>
</dbReference>
<dbReference type="SUPFAM" id="SSF90123">
    <property type="entry name" value="ABC transporter transmembrane region"/>
    <property type="match status" value="1"/>
</dbReference>
<evidence type="ECO:0000259" key="10">
    <source>
        <dbReference type="PROSITE" id="PS50929"/>
    </source>
</evidence>
<keyword evidence="4 9" id="KW-0812">Transmembrane</keyword>
<dbReference type="Pfam" id="PF00664">
    <property type="entry name" value="ABC_membrane"/>
    <property type="match status" value="1"/>
</dbReference>
<evidence type="ECO:0000256" key="1">
    <source>
        <dbReference type="ARBA" id="ARBA00004141"/>
    </source>
</evidence>
<dbReference type="STRING" id="136037.A0A067QFJ8"/>
<evidence type="ECO:0000256" key="5">
    <source>
        <dbReference type="ARBA" id="ARBA00022741"/>
    </source>
</evidence>
<evidence type="ECO:0000256" key="9">
    <source>
        <dbReference type="SAM" id="Phobius"/>
    </source>
</evidence>
<feature type="transmembrane region" description="Helical" evidence="9">
    <location>
        <begin position="82"/>
        <end position="101"/>
    </location>
</feature>
<keyword evidence="6" id="KW-0067">ATP-binding</keyword>
<dbReference type="GO" id="GO:0140359">
    <property type="term" value="F:ABC-type transporter activity"/>
    <property type="evidence" value="ECO:0007669"/>
    <property type="project" value="InterPro"/>
</dbReference>
<sequence length="284" mass="31479">MEQLPSQLLPTLTRRRLHSLLGFPRQTKSQEIASLYQALIMRLITQSLALTLTKTALRETTIGQAVNLMSNDVNRFDHSVNFFVYLWFGPLQTLVISYLMWCEIGFAAVIGVATIVLVIPLQVSYALLGNKITSENVRDFCVYGKQIILGCMIFSILRVLCGDRGVEDMHGYFNFNTEICGEVTTATRYVANDMKTTDLICDKSRSLGNECKMEMAKTGALEFNVYAEENSTDSGDTPDKNGLKVTNVMAVWTENLPENTLTDVSLEVRPGGLVAVIGPVGSEK</sequence>
<dbReference type="Proteomes" id="UP000027135">
    <property type="component" value="Unassembled WGS sequence"/>
</dbReference>